<evidence type="ECO:0000313" key="3">
    <source>
        <dbReference type="EMBL" id="BBM84716.1"/>
    </source>
</evidence>
<dbReference type="AlphaFoldDB" id="A0A5S9INK4"/>
<proteinExistence type="predicted"/>
<feature type="compositionally biased region" description="Polar residues" evidence="1">
    <location>
        <begin position="1"/>
        <end position="17"/>
    </location>
</feature>
<sequence length="123" mass="13998">MMIHRNNSTGLTGWTGQNKRKGGETMRKASKKHSAIAKYKDKSQKDKKVYFVIAGFLFVLLLVGKITMNYSIYYIIFATLASIVFLFSEDIPFFNDREKKSTAVLEDMLIENDATIGSDTTRQ</sequence>
<keyword evidence="2" id="KW-0472">Membrane</keyword>
<evidence type="ECO:0000256" key="2">
    <source>
        <dbReference type="SAM" id="Phobius"/>
    </source>
</evidence>
<dbReference type="Proteomes" id="UP000326354">
    <property type="component" value="Chromosome"/>
</dbReference>
<name>A0A5S9INK4_UABAM</name>
<feature type="region of interest" description="Disordered" evidence="1">
    <location>
        <begin position="1"/>
        <end position="30"/>
    </location>
</feature>
<organism evidence="3 4">
    <name type="scientific">Uabimicrobium amorphum</name>
    <dbReference type="NCBI Taxonomy" id="2596890"/>
    <lineage>
        <taxon>Bacteria</taxon>
        <taxon>Pseudomonadati</taxon>
        <taxon>Planctomycetota</taxon>
        <taxon>Candidatus Uabimicrobiia</taxon>
        <taxon>Candidatus Uabimicrobiales</taxon>
        <taxon>Candidatus Uabimicrobiaceae</taxon>
        <taxon>Candidatus Uabimicrobium</taxon>
    </lineage>
</organism>
<keyword evidence="4" id="KW-1185">Reference proteome</keyword>
<keyword evidence="2" id="KW-1133">Transmembrane helix</keyword>
<reference evidence="3 4" key="1">
    <citation type="submission" date="2019-08" db="EMBL/GenBank/DDBJ databases">
        <title>Complete genome sequence of Candidatus Uab amorphum.</title>
        <authorList>
            <person name="Shiratori T."/>
            <person name="Suzuki S."/>
            <person name="Kakizawa Y."/>
            <person name="Ishida K."/>
        </authorList>
    </citation>
    <scope>NUCLEOTIDE SEQUENCE [LARGE SCALE GENOMIC DNA]</scope>
    <source>
        <strain evidence="3 4">SRT547</strain>
    </source>
</reference>
<feature type="transmembrane region" description="Helical" evidence="2">
    <location>
        <begin position="72"/>
        <end position="91"/>
    </location>
</feature>
<accession>A0A5S9INK4</accession>
<dbReference type="EMBL" id="AP019860">
    <property type="protein sequence ID" value="BBM84716.1"/>
    <property type="molecule type" value="Genomic_DNA"/>
</dbReference>
<feature type="transmembrane region" description="Helical" evidence="2">
    <location>
        <begin position="49"/>
        <end position="66"/>
    </location>
</feature>
<keyword evidence="2" id="KW-0812">Transmembrane</keyword>
<protein>
    <submittedName>
        <fullName evidence="3">Uncharacterized protein</fullName>
    </submittedName>
</protein>
<gene>
    <name evidence="3" type="ORF">UABAM_03077</name>
</gene>
<evidence type="ECO:0000313" key="4">
    <source>
        <dbReference type="Proteomes" id="UP000326354"/>
    </source>
</evidence>
<dbReference type="KEGG" id="uam:UABAM_03077"/>
<evidence type="ECO:0000256" key="1">
    <source>
        <dbReference type="SAM" id="MobiDB-lite"/>
    </source>
</evidence>